<organism evidence="8 9">
    <name type="scientific">Streptomyces bathyalis</name>
    <dbReference type="NCBI Taxonomy" id="2710756"/>
    <lineage>
        <taxon>Bacteria</taxon>
        <taxon>Bacillati</taxon>
        <taxon>Actinomycetota</taxon>
        <taxon>Actinomycetes</taxon>
        <taxon>Kitasatosporales</taxon>
        <taxon>Streptomycetaceae</taxon>
        <taxon>Streptomyces</taxon>
    </lineage>
</organism>
<feature type="transmembrane region" description="Helical" evidence="6">
    <location>
        <begin position="78"/>
        <end position="96"/>
    </location>
</feature>
<dbReference type="RefSeq" id="WP_197348980.1">
    <property type="nucleotide sequence ID" value="NZ_CP048882.1"/>
</dbReference>
<feature type="transmembrane region" description="Helical" evidence="6">
    <location>
        <begin position="228"/>
        <end position="251"/>
    </location>
</feature>
<keyword evidence="2" id="KW-1003">Cell membrane</keyword>
<sequence length="429" mass="43321">MNWTVTLVLRVRNAGLYLGGVVTSAFGDSAMSLAAGVWVKTLTGSDSLAALVTFGFWLPALAGPAIGVPADRFRRRPLLVVTNLVLAAVLTVPLAVHSREQVWLLFAVLFLVGAGAVLSDAAETALCAQVVPEDLRGDLNGLARTAVESGKLCAPLAGAGLFAAFGGHAVALLDCATFLLAAAAFTLIRVHEPALTTGPSTAPPSLRSWTAQVAAGIRSLWQRRALRTLVCAGAAALAVSALSSTATYALLDSGLHRPPAYAGVLTAAQGLGSLVIGLAAGALLRRMPERCFAAAGFAAFALGSLARAAPWWPVVVAGSVLIGAGLPCPLVAALTAVQRDSPDRMMGRIAATANTLMFAPTGIVLLLGTAMVAVLDYRVQVLAAGALAVGVVAALLLPGHARREAAGAAAAGAETVAPVDDPGGSRAGD</sequence>
<dbReference type="GO" id="GO:0005886">
    <property type="term" value="C:plasma membrane"/>
    <property type="evidence" value="ECO:0007669"/>
    <property type="project" value="UniProtKB-SubCell"/>
</dbReference>
<keyword evidence="4 6" id="KW-1133">Transmembrane helix</keyword>
<evidence type="ECO:0000256" key="6">
    <source>
        <dbReference type="SAM" id="Phobius"/>
    </source>
</evidence>
<evidence type="ECO:0000259" key="7">
    <source>
        <dbReference type="PROSITE" id="PS50850"/>
    </source>
</evidence>
<dbReference type="CDD" id="cd06173">
    <property type="entry name" value="MFS_MefA_like"/>
    <property type="match status" value="1"/>
</dbReference>
<feature type="transmembrane region" description="Helical" evidence="6">
    <location>
        <begin position="291"/>
        <end position="309"/>
    </location>
</feature>
<evidence type="ECO:0000313" key="8">
    <source>
        <dbReference type="EMBL" id="QPP05469.1"/>
    </source>
</evidence>
<gene>
    <name evidence="8" type="ORF">G4Z16_02620</name>
</gene>
<keyword evidence="5 6" id="KW-0472">Membrane</keyword>
<evidence type="ECO:0000256" key="1">
    <source>
        <dbReference type="ARBA" id="ARBA00004651"/>
    </source>
</evidence>
<dbReference type="SUPFAM" id="SSF103473">
    <property type="entry name" value="MFS general substrate transporter"/>
    <property type="match status" value="1"/>
</dbReference>
<protein>
    <submittedName>
        <fullName evidence="8">MFS transporter</fullName>
    </submittedName>
</protein>
<feature type="transmembrane region" description="Helical" evidence="6">
    <location>
        <begin position="102"/>
        <end position="119"/>
    </location>
</feature>
<keyword evidence="9" id="KW-1185">Reference proteome</keyword>
<dbReference type="Gene3D" id="1.20.1250.20">
    <property type="entry name" value="MFS general substrate transporter like domains"/>
    <property type="match status" value="1"/>
</dbReference>
<feature type="transmembrane region" description="Helical" evidence="6">
    <location>
        <begin position="349"/>
        <end position="373"/>
    </location>
</feature>
<reference evidence="9" key="1">
    <citation type="submission" date="2020-02" db="EMBL/GenBank/DDBJ databases">
        <title>Streptomyces sp. ASO4wet.</title>
        <authorList>
            <person name="Risdian C."/>
            <person name="Landwehr W."/>
            <person name="Schupp P."/>
            <person name="Wink J."/>
        </authorList>
    </citation>
    <scope>NUCLEOTIDE SEQUENCE [LARGE SCALE GENOMIC DNA]</scope>
    <source>
        <strain evidence="9">ASO4wet</strain>
    </source>
</reference>
<dbReference type="KEGG" id="sbat:G4Z16_02620"/>
<proteinExistence type="predicted"/>
<dbReference type="GO" id="GO:0022857">
    <property type="term" value="F:transmembrane transporter activity"/>
    <property type="evidence" value="ECO:0007669"/>
    <property type="project" value="InterPro"/>
</dbReference>
<dbReference type="InterPro" id="IPR020846">
    <property type="entry name" value="MFS_dom"/>
</dbReference>
<dbReference type="Pfam" id="PF07690">
    <property type="entry name" value="MFS_1"/>
    <property type="match status" value="1"/>
</dbReference>
<dbReference type="InterPro" id="IPR011701">
    <property type="entry name" value="MFS"/>
</dbReference>
<dbReference type="PROSITE" id="PS50850">
    <property type="entry name" value="MFS"/>
    <property type="match status" value="1"/>
</dbReference>
<evidence type="ECO:0000313" key="9">
    <source>
        <dbReference type="Proteomes" id="UP000595046"/>
    </source>
</evidence>
<feature type="transmembrane region" description="Helical" evidence="6">
    <location>
        <begin position="379"/>
        <end position="397"/>
    </location>
</feature>
<dbReference type="PANTHER" id="PTHR23513">
    <property type="entry name" value="INTEGRAL MEMBRANE EFFLUX PROTEIN-RELATED"/>
    <property type="match status" value="1"/>
</dbReference>
<feature type="transmembrane region" description="Helical" evidence="6">
    <location>
        <begin position="315"/>
        <end position="337"/>
    </location>
</feature>
<keyword evidence="3 6" id="KW-0812">Transmembrane</keyword>
<name>A0A7T1WQM5_9ACTN</name>
<feature type="domain" description="Major facilitator superfamily (MFS) profile" evidence="7">
    <location>
        <begin position="8"/>
        <end position="402"/>
    </location>
</feature>
<evidence type="ECO:0000256" key="2">
    <source>
        <dbReference type="ARBA" id="ARBA00022475"/>
    </source>
</evidence>
<feature type="transmembrane region" description="Helical" evidence="6">
    <location>
        <begin position="263"/>
        <end position="284"/>
    </location>
</feature>
<evidence type="ECO:0000256" key="3">
    <source>
        <dbReference type="ARBA" id="ARBA00022692"/>
    </source>
</evidence>
<dbReference type="AlphaFoldDB" id="A0A7T1WQM5"/>
<dbReference type="Proteomes" id="UP000595046">
    <property type="component" value="Chromosome"/>
</dbReference>
<dbReference type="PANTHER" id="PTHR23513:SF6">
    <property type="entry name" value="MAJOR FACILITATOR SUPERFAMILY ASSOCIATED DOMAIN-CONTAINING PROTEIN"/>
    <property type="match status" value="1"/>
</dbReference>
<feature type="transmembrane region" description="Helical" evidence="6">
    <location>
        <begin position="48"/>
        <end position="66"/>
    </location>
</feature>
<dbReference type="InterPro" id="IPR036259">
    <property type="entry name" value="MFS_trans_sf"/>
</dbReference>
<accession>A0A7T1WQM5</accession>
<comment type="subcellular location">
    <subcellularLocation>
        <location evidence="1">Cell membrane</location>
        <topology evidence="1">Multi-pass membrane protein</topology>
    </subcellularLocation>
</comment>
<dbReference type="EMBL" id="CP048882">
    <property type="protein sequence ID" value="QPP05469.1"/>
    <property type="molecule type" value="Genomic_DNA"/>
</dbReference>
<evidence type="ECO:0000256" key="5">
    <source>
        <dbReference type="ARBA" id="ARBA00023136"/>
    </source>
</evidence>
<evidence type="ECO:0000256" key="4">
    <source>
        <dbReference type="ARBA" id="ARBA00022989"/>
    </source>
</evidence>